<protein>
    <recommendedName>
        <fullName evidence="3">Alanine--tRNA ligase</fullName>
        <ecNumber evidence="2">6.1.1.7</ecNumber>
    </recommendedName>
    <alternativeName>
        <fullName evidence="13">Alanyl-tRNA synthetase</fullName>
    </alternativeName>
</protein>
<comment type="similarity">
    <text evidence="1">Belongs to the class-II aminoacyl-tRNA synthetase family.</text>
</comment>
<dbReference type="GO" id="GO:0004813">
    <property type="term" value="F:alanine-tRNA ligase activity"/>
    <property type="evidence" value="ECO:0007669"/>
    <property type="project" value="UniProtKB-EC"/>
</dbReference>
<gene>
    <name evidence="15" type="ORF">C9I73_156</name>
</gene>
<evidence type="ECO:0000256" key="12">
    <source>
        <dbReference type="ARBA" id="ARBA00023146"/>
    </source>
</evidence>
<keyword evidence="7" id="KW-0547">Nucleotide-binding</keyword>
<evidence type="ECO:0000256" key="10">
    <source>
        <dbReference type="ARBA" id="ARBA00022884"/>
    </source>
</evidence>
<dbReference type="GO" id="GO:0005737">
    <property type="term" value="C:cytoplasm"/>
    <property type="evidence" value="ECO:0007669"/>
    <property type="project" value="InterPro"/>
</dbReference>
<dbReference type="GO" id="GO:0046872">
    <property type="term" value="F:metal ion binding"/>
    <property type="evidence" value="ECO:0007669"/>
    <property type="project" value="UniProtKB-KW"/>
</dbReference>
<dbReference type="RefSeq" id="WP_158380396.1">
    <property type="nucleotide sequence ID" value="NZ_CP028359.1"/>
</dbReference>
<evidence type="ECO:0000256" key="7">
    <source>
        <dbReference type="ARBA" id="ARBA00022741"/>
    </source>
</evidence>
<dbReference type="EC" id="6.1.1.7" evidence="2"/>
<dbReference type="Gene3D" id="3.30.930.10">
    <property type="entry name" value="Bira Bifunctional Protein, Domain 2"/>
    <property type="match status" value="1"/>
</dbReference>
<evidence type="ECO:0000256" key="3">
    <source>
        <dbReference type="ARBA" id="ARBA00017959"/>
    </source>
</evidence>
<evidence type="ECO:0000256" key="2">
    <source>
        <dbReference type="ARBA" id="ARBA00013168"/>
    </source>
</evidence>
<dbReference type="InterPro" id="IPR018164">
    <property type="entry name" value="Ala-tRNA-synth_IIc_N"/>
</dbReference>
<dbReference type="PANTHER" id="PTHR11777">
    <property type="entry name" value="ALANYL-TRNA SYNTHETASE"/>
    <property type="match status" value="1"/>
</dbReference>
<dbReference type="PRINTS" id="PR00980">
    <property type="entry name" value="TRNASYNTHALA"/>
</dbReference>
<keyword evidence="6" id="KW-0479">Metal-binding</keyword>
<dbReference type="GO" id="GO:0006419">
    <property type="term" value="P:alanyl-tRNA aminoacylation"/>
    <property type="evidence" value="ECO:0007669"/>
    <property type="project" value="InterPro"/>
</dbReference>
<dbReference type="FunFam" id="3.30.930.10:FF:000011">
    <property type="entry name" value="Alanine--tRNA ligase, cytoplasmic"/>
    <property type="match status" value="1"/>
</dbReference>
<dbReference type="OrthoDB" id="9803884at2"/>
<evidence type="ECO:0000313" key="15">
    <source>
        <dbReference type="EMBL" id="AXN02691.1"/>
    </source>
</evidence>
<keyword evidence="12 15" id="KW-0030">Aminoacyl-tRNA synthetase</keyword>
<reference evidence="15 16" key="1">
    <citation type="submission" date="2018-03" db="EMBL/GenBank/DDBJ databases">
        <title>A parallel universe: an anciently diverged bacterial symbiosis in a Hawaiian planthopper (Hemiptera: Cixiidae) reveals rearranged nutritional responsibilities.</title>
        <authorList>
            <person name="Bennett G."/>
            <person name="Mao M."/>
        </authorList>
    </citation>
    <scope>NUCLEOTIDE SEQUENCE [LARGE SCALE GENOMIC DNA]</scope>
    <source>
        <strain evidence="15 16">OLIH</strain>
    </source>
</reference>
<dbReference type="Proteomes" id="UP000257017">
    <property type="component" value="Chromosome"/>
</dbReference>
<dbReference type="GO" id="GO:0002161">
    <property type="term" value="F:aminoacyl-tRNA deacylase activity"/>
    <property type="evidence" value="ECO:0007669"/>
    <property type="project" value="TreeGrafter"/>
</dbReference>
<dbReference type="InterPro" id="IPR045864">
    <property type="entry name" value="aa-tRNA-synth_II/BPL/LPL"/>
</dbReference>
<dbReference type="InterPro" id="IPR018162">
    <property type="entry name" value="Ala-tRNA-ligase_IIc_anticod-bd"/>
</dbReference>
<evidence type="ECO:0000256" key="13">
    <source>
        <dbReference type="ARBA" id="ARBA00032577"/>
    </source>
</evidence>
<evidence type="ECO:0000256" key="5">
    <source>
        <dbReference type="ARBA" id="ARBA00022598"/>
    </source>
</evidence>
<dbReference type="InterPro" id="IPR050058">
    <property type="entry name" value="Ala-tRNA_ligase"/>
</dbReference>
<keyword evidence="4" id="KW-0820">tRNA-binding</keyword>
<evidence type="ECO:0000256" key="1">
    <source>
        <dbReference type="ARBA" id="ARBA00008226"/>
    </source>
</evidence>
<dbReference type="Pfam" id="PF01411">
    <property type="entry name" value="tRNA-synt_2c"/>
    <property type="match status" value="1"/>
</dbReference>
<feature type="domain" description="Alanyl-transfer RNA synthetases family profile" evidence="14">
    <location>
        <begin position="1"/>
        <end position="434"/>
    </location>
</feature>
<dbReference type="GO" id="GO:0000049">
    <property type="term" value="F:tRNA binding"/>
    <property type="evidence" value="ECO:0007669"/>
    <property type="project" value="UniProtKB-KW"/>
</dbReference>
<accession>A0A346E136</accession>
<dbReference type="InterPro" id="IPR002318">
    <property type="entry name" value="Ala-tRNA-lgiase_IIc"/>
</dbReference>
<evidence type="ECO:0000256" key="11">
    <source>
        <dbReference type="ARBA" id="ARBA00022917"/>
    </source>
</evidence>
<sequence length="434" mass="51117">MNHKQIRKIFLSFFKRKKHKILNSASLVAKKDSSLMFTNAGMNIFQAFFIGQKKSQYSRIANFQKCLRITGKHNDLFEVGKDTYHHTMFEMLGNWSFGDYFKKESINWAWELLTEVYKMDKSNIYVTIFKGNKEDKLSFDSESFQYWKNKIDDSKILFFDKKHNFWEMGKTGPCGTCTEIHVDLRNEKEKLQIPGKNLVNKKHPLVIELWNIVFIQFFRKSDGTLVKLPNFHIDTGMGFERLCMILQNKKSTYDTDIFTYLIKSIAQKTDQIYGVTDKIDIAIRIIADHMRSVVFAISDGIIPSNKKYGYVIRKILRRIIVTYYLTLKINKPFLFKLVNPILCYMKHSYLKKSNTSLKYDISTIILREEKLFLKTINLGSYKLEKIIEELRAKKCNIIAGKIIYWLYDTYGLPIEISKLITNKNKIKVFSYDSL</sequence>
<dbReference type="AlphaFoldDB" id="A0A346E136"/>
<dbReference type="SUPFAM" id="SSF101353">
    <property type="entry name" value="Putative anticodon-binding domain of alanyl-tRNA synthetase (AlaRS)"/>
    <property type="match status" value="1"/>
</dbReference>
<evidence type="ECO:0000256" key="4">
    <source>
        <dbReference type="ARBA" id="ARBA00022555"/>
    </source>
</evidence>
<evidence type="ECO:0000256" key="9">
    <source>
        <dbReference type="ARBA" id="ARBA00022840"/>
    </source>
</evidence>
<dbReference type="InterPro" id="IPR018165">
    <property type="entry name" value="Ala-tRNA-synth_IIc_core"/>
</dbReference>
<dbReference type="EMBL" id="CP028359">
    <property type="protein sequence ID" value="AXN02691.1"/>
    <property type="molecule type" value="Genomic_DNA"/>
</dbReference>
<evidence type="ECO:0000259" key="14">
    <source>
        <dbReference type="PROSITE" id="PS50860"/>
    </source>
</evidence>
<organism evidence="15 16">
    <name type="scientific">Candidatus Karelsulcia muelleri</name>
    <dbReference type="NCBI Taxonomy" id="336810"/>
    <lineage>
        <taxon>Bacteria</taxon>
        <taxon>Pseudomonadati</taxon>
        <taxon>Bacteroidota</taxon>
        <taxon>Flavobacteriia</taxon>
        <taxon>Flavobacteriales</taxon>
        <taxon>Candidatus Karelsulcia</taxon>
    </lineage>
</organism>
<dbReference type="SUPFAM" id="SSF55681">
    <property type="entry name" value="Class II aaRS and biotin synthetases"/>
    <property type="match status" value="1"/>
</dbReference>
<keyword evidence="10" id="KW-0694">RNA-binding</keyword>
<dbReference type="PANTHER" id="PTHR11777:SF9">
    <property type="entry name" value="ALANINE--TRNA LIGASE, CYTOPLASMIC"/>
    <property type="match status" value="1"/>
</dbReference>
<dbReference type="PROSITE" id="PS50860">
    <property type="entry name" value="AA_TRNA_LIGASE_II_ALA"/>
    <property type="match status" value="1"/>
</dbReference>
<keyword evidence="11" id="KW-0648">Protein biosynthesis</keyword>
<evidence type="ECO:0000313" key="16">
    <source>
        <dbReference type="Proteomes" id="UP000257017"/>
    </source>
</evidence>
<proteinExistence type="inferred from homology"/>
<dbReference type="GO" id="GO:0005524">
    <property type="term" value="F:ATP binding"/>
    <property type="evidence" value="ECO:0007669"/>
    <property type="project" value="UniProtKB-KW"/>
</dbReference>
<keyword evidence="8" id="KW-0862">Zinc</keyword>
<name>A0A346E136_9FLAO</name>
<keyword evidence="9" id="KW-0067">ATP-binding</keyword>
<keyword evidence="5" id="KW-0436">Ligase</keyword>
<evidence type="ECO:0000256" key="6">
    <source>
        <dbReference type="ARBA" id="ARBA00022723"/>
    </source>
</evidence>
<evidence type="ECO:0000256" key="8">
    <source>
        <dbReference type="ARBA" id="ARBA00022833"/>
    </source>
</evidence>
<dbReference type="CDD" id="cd00673">
    <property type="entry name" value="AlaRS_core"/>
    <property type="match status" value="1"/>
</dbReference>